<dbReference type="InterPro" id="IPR021772">
    <property type="entry name" value="WDR48/Bun107"/>
</dbReference>
<dbReference type="SMART" id="SM00320">
    <property type="entry name" value="WD40"/>
    <property type="match status" value="7"/>
</dbReference>
<keyword evidence="6" id="KW-1185">Reference proteome</keyword>
<dbReference type="InterPro" id="IPR036322">
    <property type="entry name" value="WD40_repeat_dom_sf"/>
</dbReference>
<dbReference type="GO" id="GO:0043130">
    <property type="term" value="F:ubiquitin binding"/>
    <property type="evidence" value="ECO:0007669"/>
    <property type="project" value="TreeGrafter"/>
</dbReference>
<feature type="repeat" description="WD" evidence="4">
    <location>
        <begin position="214"/>
        <end position="255"/>
    </location>
</feature>
<dbReference type="Pfam" id="PF11816">
    <property type="entry name" value="DUF3337"/>
    <property type="match status" value="1"/>
</dbReference>
<dbReference type="SUPFAM" id="SSF50978">
    <property type="entry name" value="WD40 repeat-like"/>
    <property type="match status" value="1"/>
</dbReference>
<dbReference type="CDD" id="cd00200">
    <property type="entry name" value="WD40"/>
    <property type="match status" value="1"/>
</dbReference>
<dbReference type="InterPro" id="IPR019775">
    <property type="entry name" value="WD40_repeat_CS"/>
</dbReference>
<dbReference type="InterPro" id="IPR020472">
    <property type="entry name" value="WD40_PAC1"/>
</dbReference>
<reference evidence="5" key="1">
    <citation type="submission" date="2023-05" db="EMBL/GenBank/DDBJ databases">
        <title>Genome and transcriptome analyses reveal genes involved in the formation of fine ridges on petal epidermal cells in Hibiscus trionum.</title>
        <authorList>
            <person name="Koshimizu S."/>
            <person name="Masuda S."/>
            <person name="Ishii T."/>
            <person name="Shirasu K."/>
            <person name="Hoshino A."/>
            <person name="Arita M."/>
        </authorList>
    </citation>
    <scope>NUCLEOTIDE SEQUENCE</scope>
    <source>
        <strain evidence="5">Hamamatsu line</strain>
    </source>
</reference>
<evidence type="ECO:0000313" key="5">
    <source>
        <dbReference type="EMBL" id="GMI65266.1"/>
    </source>
</evidence>
<dbReference type="PROSITE" id="PS00678">
    <property type="entry name" value="WD_REPEATS_1"/>
    <property type="match status" value="1"/>
</dbReference>
<gene>
    <name evidence="5" type="ORF">HRI_000195900</name>
</gene>
<proteinExistence type="inferred from homology"/>
<comment type="caution">
    <text evidence="5">The sequence shown here is derived from an EMBL/GenBank/DDBJ whole genome shotgun (WGS) entry which is preliminary data.</text>
</comment>
<dbReference type="InterPro" id="IPR051246">
    <property type="entry name" value="WDR48"/>
</dbReference>
<dbReference type="AlphaFoldDB" id="A0A9W7GUS4"/>
<evidence type="ECO:0000313" key="6">
    <source>
        <dbReference type="Proteomes" id="UP001165190"/>
    </source>
</evidence>
<dbReference type="PROSITE" id="PS50082">
    <property type="entry name" value="WD_REPEATS_2"/>
    <property type="match status" value="3"/>
</dbReference>
<dbReference type="Proteomes" id="UP001165190">
    <property type="component" value="Unassembled WGS sequence"/>
</dbReference>
<evidence type="ECO:0000256" key="1">
    <source>
        <dbReference type="ARBA" id="ARBA00006917"/>
    </source>
</evidence>
<protein>
    <submittedName>
        <fullName evidence="5">LATERAL ROOT STIMULATOR 1</fullName>
    </submittedName>
</protein>
<dbReference type="OrthoDB" id="2421129at2759"/>
<dbReference type="PROSITE" id="PS50294">
    <property type="entry name" value="WD_REPEATS_REGION"/>
    <property type="match status" value="2"/>
</dbReference>
<dbReference type="Gene3D" id="2.130.10.10">
    <property type="entry name" value="YVTN repeat-like/Quinoprotein amine dehydrogenase"/>
    <property type="match status" value="2"/>
</dbReference>
<evidence type="ECO:0000256" key="4">
    <source>
        <dbReference type="PROSITE-ProRule" id="PRU00221"/>
    </source>
</evidence>
<keyword evidence="3" id="KW-0677">Repeat</keyword>
<feature type="repeat" description="WD" evidence="4">
    <location>
        <begin position="122"/>
        <end position="157"/>
    </location>
</feature>
<dbReference type="PRINTS" id="PR00320">
    <property type="entry name" value="GPROTEINBRPT"/>
</dbReference>
<evidence type="ECO:0000256" key="3">
    <source>
        <dbReference type="ARBA" id="ARBA00022737"/>
    </source>
</evidence>
<dbReference type="CDD" id="cd17041">
    <property type="entry name" value="Ubl_WDR48"/>
    <property type="match status" value="1"/>
</dbReference>
<dbReference type="Pfam" id="PF00400">
    <property type="entry name" value="WD40"/>
    <property type="match status" value="6"/>
</dbReference>
<dbReference type="PANTHER" id="PTHR19862:SF14">
    <property type="entry name" value="WD REPEAT-CONTAINING PROTEIN 48"/>
    <property type="match status" value="1"/>
</dbReference>
<feature type="repeat" description="WD" evidence="4">
    <location>
        <begin position="256"/>
        <end position="297"/>
    </location>
</feature>
<comment type="similarity">
    <text evidence="1">Belongs to the WD repeat WDR48 family.</text>
</comment>
<dbReference type="GO" id="GO:0000724">
    <property type="term" value="P:double-strand break repair via homologous recombination"/>
    <property type="evidence" value="ECO:0007669"/>
    <property type="project" value="TreeGrafter"/>
</dbReference>
<dbReference type="InterPro" id="IPR001680">
    <property type="entry name" value="WD40_rpt"/>
</dbReference>
<sequence length="753" mass="82271">MHRVGSAGNNTNSNRPRKEKRLTYVLNDTSDTKHCAGINCLALLNSSTSDGSNYLFTGSRDGTLKRWALGESAATCSATFESHVDWVNDTVIAGDNALVSCSSDTTLKTWNCLSDGTCTRTFSQHSDYVTCLAGAEKNANVVASGGLGGEVFVWDIEAAVTPISKSRDVVENDCSNGINGSTNSLHTSSLQTISSSNSIRTHTTQSHGYVPIAAKGHKESVYALAMNDSGSLLVSGGTEKVVRVWDPRTGSKNMKLRGHTDNIRALLLDSTGRYCLSGSSDSMIRLWDLGQQRCVHSYAVHTDSVWALASTPTFSHVYSGGRDLSLYLTDLTTRESLLLCTKEQPILQLALHDDSIWVATTDSSVSRWPAEGRNPQNVFQRGGSFLAGNLSFSRARVSLEGSTPAPVYKEPNFTIPGTPAIAQHEILNNRRHVLTKDAAGSVKLWEITRGVVIEDYGQVSFDEKKEELFEMVSIPAWFTVDTRLGSLSVHLDTPQCFTAEMYSADLNISGKPEDDKVNLARETLKGLLAHWLSKRREKHGSQASANGDVLSGKDMAARGTAHSRIEVDGNAENDSMVYPPFEFSTVSPPSIITEGSQGGPWRKKITELDATEDEKDFPSWVLDCVLSNRLPPRENAKCSFYLHPCEGSAVQILTQGKLSAPRILRMHKVVNYVIEKLVLDKPIDSVSTDGTYAPGLGGQSQSGSKPWQKLRPSIEILCNNQVLSPDMSLATVRAYVWKKPEDLVLNYRVIQSR</sequence>
<dbReference type="FunFam" id="2.130.10.10:FF:000381">
    <property type="entry name" value="WD repeat-containing protein 48"/>
    <property type="match status" value="1"/>
</dbReference>
<dbReference type="PANTHER" id="PTHR19862">
    <property type="entry name" value="WD REPEAT-CONTAINING PROTEIN 48"/>
    <property type="match status" value="1"/>
</dbReference>
<dbReference type="EMBL" id="BSYR01000003">
    <property type="protein sequence ID" value="GMI65266.1"/>
    <property type="molecule type" value="Genomic_DNA"/>
</dbReference>
<name>A0A9W7GUS4_HIBTR</name>
<dbReference type="InterPro" id="IPR015943">
    <property type="entry name" value="WD40/YVTN_repeat-like_dom_sf"/>
</dbReference>
<organism evidence="5 6">
    <name type="scientific">Hibiscus trionum</name>
    <name type="common">Flower of an hour</name>
    <dbReference type="NCBI Taxonomy" id="183268"/>
    <lineage>
        <taxon>Eukaryota</taxon>
        <taxon>Viridiplantae</taxon>
        <taxon>Streptophyta</taxon>
        <taxon>Embryophyta</taxon>
        <taxon>Tracheophyta</taxon>
        <taxon>Spermatophyta</taxon>
        <taxon>Magnoliopsida</taxon>
        <taxon>eudicotyledons</taxon>
        <taxon>Gunneridae</taxon>
        <taxon>Pentapetalae</taxon>
        <taxon>rosids</taxon>
        <taxon>malvids</taxon>
        <taxon>Malvales</taxon>
        <taxon>Malvaceae</taxon>
        <taxon>Malvoideae</taxon>
        <taxon>Hibiscus</taxon>
    </lineage>
</organism>
<accession>A0A9W7GUS4</accession>
<keyword evidence="2 4" id="KW-0853">WD repeat</keyword>
<evidence type="ECO:0000256" key="2">
    <source>
        <dbReference type="ARBA" id="ARBA00022574"/>
    </source>
</evidence>